<evidence type="ECO:0008006" key="5">
    <source>
        <dbReference type="Google" id="ProtNLM"/>
    </source>
</evidence>
<dbReference type="Pfam" id="PF18329">
    <property type="entry name" value="SGBP_B_XBD"/>
    <property type="match status" value="1"/>
</dbReference>
<dbReference type="Gene3D" id="2.60.120.430">
    <property type="entry name" value="Galactose-binding lectin"/>
    <property type="match status" value="1"/>
</dbReference>
<dbReference type="AlphaFoldDB" id="A0A1V9G0Q2"/>
<evidence type="ECO:0000259" key="2">
    <source>
        <dbReference type="Pfam" id="PF18329"/>
    </source>
</evidence>
<dbReference type="InterPro" id="IPR040475">
    <property type="entry name" value="SGBP_B_XBD"/>
</dbReference>
<dbReference type="GO" id="GO:0030247">
    <property type="term" value="F:polysaccharide binding"/>
    <property type="evidence" value="ECO:0007669"/>
    <property type="project" value="InterPro"/>
</dbReference>
<dbReference type="SUPFAM" id="SSF49785">
    <property type="entry name" value="Galactose-binding domain-like"/>
    <property type="match status" value="1"/>
</dbReference>
<dbReference type="InterPro" id="IPR013783">
    <property type="entry name" value="Ig-like_fold"/>
</dbReference>
<reference evidence="3 4" key="1">
    <citation type="submission" date="2016-03" db="EMBL/GenBank/DDBJ databases">
        <title>Niastella vici sp. nov., isolated from farmland soil.</title>
        <authorList>
            <person name="Chen L."/>
            <person name="Wang D."/>
            <person name="Yang S."/>
            <person name="Wang G."/>
        </authorList>
    </citation>
    <scope>NUCLEOTIDE SEQUENCE [LARGE SCALE GENOMIC DNA]</scope>
    <source>
        <strain evidence="3 4">DJ57</strain>
    </source>
</reference>
<organism evidence="3 4">
    <name type="scientific">Niastella vici</name>
    <dbReference type="NCBI Taxonomy" id="1703345"/>
    <lineage>
        <taxon>Bacteria</taxon>
        <taxon>Pseudomonadati</taxon>
        <taxon>Bacteroidota</taxon>
        <taxon>Chitinophagia</taxon>
        <taxon>Chitinophagales</taxon>
        <taxon>Chitinophagaceae</taxon>
        <taxon>Niastella</taxon>
    </lineage>
</organism>
<evidence type="ECO:0000313" key="3">
    <source>
        <dbReference type="EMBL" id="OQP64144.1"/>
    </source>
</evidence>
<dbReference type="PROSITE" id="PS51257">
    <property type="entry name" value="PROKAR_LIPOPROTEIN"/>
    <property type="match status" value="1"/>
</dbReference>
<protein>
    <recommendedName>
        <fullName evidence="5">IPT/TIG domain-containing protein</fullName>
    </recommendedName>
</protein>
<dbReference type="RefSeq" id="WP_081147324.1">
    <property type="nucleotide sequence ID" value="NZ_LVYD01000043.1"/>
</dbReference>
<dbReference type="Gene3D" id="2.60.40.10">
    <property type="entry name" value="Immunoglobulins"/>
    <property type="match status" value="2"/>
</dbReference>
<feature type="domain" description="IPT/TIG" evidence="1">
    <location>
        <begin position="114"/>
        <end position="186"/>
    </location>
</feature>
<gene>
    <name evidence="3" type="ORF">A3860_22320</name>
</gene>
<dbReference type="InterPro" id="IPR002909">
    <property type="entry name" value="IPT_dom"/>
</dbReference>
<dbReference type="Proteomes" id="UP000192796">
    <property type="component" value="Unassembled WGS sequence"/>
</dbReference>
<dbReference type="InterPro" id="IPR008979">
    <property type="entry name" value="Galactose-bd-like_sf"/>
</dbReference>
<dbReference type="Pfam" id="PF01833">
    <property type="entry name" value="TIG"/>
    <property type="match status" value="2"/>
</dbReference>
<feature type="domain" description="IPT/TIG" evidence="1">
    <location>
        <begin position="34"/>
        <end position="108"/>
    </location>
</feature>
<dbReference type="EMBL" id="LVYD01000043">
    <property type="protein sequence ID" value="OQP64144.1"/>
    <property type="molecule type" value="Genomic_DNA"/>
</dbReference>
<sequence>MKKRIIYCTWLWLITTLLFTGCRKDTSGTPADLSVSPASAFPETFLTISGHDMQDIVSIKFDSTAASFSSVFNTSTAVLTNVPTNAHYGDQLITLTNRLGKTATVNFTVMQPAPVISSFNPANAPEGDTITITGKLFTRIQSVSIGSTPAIITDSSSKTQLKVKIPTGASSGLITVVTAGGTATSASILTVGERALLVADFDGAGIRPNGGSWYSYGDMNSKTVTNTNPDPKNGFFLKAVPNATSTNGYAGISTYAIGSGSETFGLTSTTAATTLKFDVNNNGKTGTMLQVIVQESTTDNNSTNFAKTVAINGTGWNTISLPLTQLFNNYGGGTVTPNPANITKVKFHFSGYASAAMEANIDNVRFAY</sequence>
<evidence type="ECO:0000313" key="4">
    <source>
        <dbReference type="Proteomes" id="UP000192796"/>
    </source>
</evidence>
<dbReference type="STRING" id="1703345.A3860_22320"/>
<keyword evidence="4" id="KW-1185">Reference proteome</keyword>
<feature type="domain" description="Surface glycan-binding protein B xyloglucan binding" evidence="2">
    <location>
        <begin position="197"/>
        <end position="366"/>
    </location>
</feature>
<accession>A0A1V9G0Q2</accession>
<proteinExistence type="predicted"/>
<evidence type="ECO:0000259" key="1">
    <source>
        <dbReference type="Pfam" id="PF01833"/>
    </source>
</evidence>
<dbReference type="OrthoDB" id="660167at2"/>
<dbReference type="InterPro" id="IPR014756">
    <property type="entry name" value="Ig_E-set"/>
</dbReference>
<dbReference type="SUPFAM" id="SSF81296">
    <property type="entry name" value="E set domains"/>
    <property type="match status" value="2"/>
</dbReference>
<name>A0A1V9G0Q2_9BACT</name>
<comment type="caution">
    <text evidence="3">The sequence shown here is derived from an EMBL/GenBank/DDBJ whole genome shotgun (WGS) entry which is preliminary data.</text>
</comment>